<dbReference type="EMBL" id="MU394290">
    <property type="protein sequence ID" value="KAI6090616.1"/>
    <property type="molecule type" value="Genomic_DNA"/>
</dbReference>
<accession>A0ACC0DCX9</accession>
<evidence type="ECO:0000313" key="1">
    <source>
        <dbReference type="EMBL" id="KAI6090616.1"/>
    </source>
</evidence>
<proteinExistence type="predicted"/>
<dbReference type="Proteomes" id="UP001497680">
    <property type="component" value="Unassembled WGS sequence"/>
</dbReference>
<organism evidence="1 2">
    <name type="scientific">Hypoxylon rubiginosum</name>
    <dbReference type="NCBI Taxonomy" id="110542"/>
    <lineage>
        <taxon>Eukaryota</taxon>
        <taxon>Fungi</taxon>
        <taxon>Dikarya</taxon>
        <taxon>Ascomycota</taxon>
        <taxon>Pezizomycotina</taxon>
        <taxon>Sordariomycetes</taxon>
        <taxon>Xylariomycetidae</taxon>
        <taxon>Xylariales</taxon>
        <taxon>Hypoxylaceae</taxon>
        <taxon>Hypoxylon</taxon>
    </lineage>
</organism>
<keyword evidence="2" id="KW-1185">Reference proteome</keyword>
<protein>
    <submittedName>
        <fullName evidence="1">Uncharacterized protein</fullName>
    </submittedName>
</protein>
<name>A0ACC0DCX9_9PEZI</name>
<sequence>MSGPGGSFPRTSQASPMESPGSHGRPYRSHLHPACLPCRKRKSRCKVEVHSSSCLMCQAHGTNCSFPTSREPNLTPRNRTPRAPRSRVRDHLVSQHTSSSCSITNRSSGEENVAVDTLYSTSETFQSQCNQESQSSPISIGDTDHENPHIISPAVTSDNQVLTDYLSTTSNANCGIRLIRPKRTNGSKQVLFTIVQKRPVGLTINPSPSYTKCEIIEKLLEPWTERLIDV</sequence>
<evidence type="ECO:0000313" key="2">
    <source>
        <dbReference type="Proteomes" id="UP001497680"/>
    </source>
</evidence>
<reference evidence="1 2" key="1">
    <citation type="journal article" date="2022" name="New Phytol.">
        <title>Ecological generalism drives hyperdiversity of secondary metabolite gene clusters in xylarialean endophytes.</title>
        <authorList>
            <person name="Franco M.E.E."/>
            <person name="Wisecaver J.H."/>
            <person name="Arnold A.E."/>
            <person name="Ju Y.M."/>
            <person name="Slot J.C."/>
            <person name="Ahrendt S."/>
            <person name="Moore L.P."/>
            <person name="Eastman K.E."/>
            <person name="Scott K."/>
            <person name="Konkel Z."/>
            <person name="Mondo S.J."/>
            <person name="Kuo A."/>
            <person name="Hayes R.D."/>
            <person name="Haridas S."/>
            <person name="Andreopoulos B."/>
            <person name="Riley R."/>
            <person name="LaButti K."/>
            <person name="Pangilinan J."/>
            <person name="Lipzen A."/>
            <person name="Amirebrahimi M."/>
            <person name="Yan J."/>
            <person name="Adam C."/>
            <person name="Keymanesh K."/>
            <person name="Ng V."/>
            <person name="Louie K."/>
            <person name="Northen T."/>
            <person name="Drula E."/>
            <person name="Henrissat B."/>
            <person name="Hsieh H.M."/>
            <person name="Youens-Clark K."/>
            <person name="Lutzoni F."/>
            <person name="Miadlikowska J."/>
            <person name="Eastwood D.C."/>
            <person name="Hamelin R.C."/>
            <person name="Grigoriev I.V."/>
            <person name="U'Ren J.M."/>
        </authorList>
    </citation>
    <scope>NUCLEOTIDE SEQUENCE [LARGE SCALE GENOMIC DNA]</scope>
    <source>
        <strain evidence="1 2">ER1909</strain>
    </source>
</reference>
<comment type="caution">
    <text evidence="1">The sequence shown here is derived from an EMBL/GenBank/DDBJ whole genome shotgun (WGS) entry which is preliminary data.</text>
</comment>
<gene>
    <name evidence="1" type="ORF">F4821DRAFT_21167</name>
</gene>